<evidence type="ECO:0000259" key="2">
    <source>
        <dbReference type="Pfam" id="PF13276"/>
    </source>
</evidence>
<gene>
    <name evidence="3" type="ORF">SAMN05444817_104154</name>
</gene>
<keyword evidence="1" id="KW-1133">Transmembrane helix</keyword>
<dbReference type="Proteomes" id="UP000186292">
    <property type="component" value="Unassembled WGS sequence"/>
</dbReference>
<dbReference type="EMBL" id="FTOF01000004">
    <property type="protein sequence ID" value="SIS45476.1"/>
    <property type="molecule type" value="Genomic_DNA"/>
</dbReference>
<organism evidence="3 4">
    <name type="scientific">Corynebacterium appendicis CIP 107643</name>
    <dbReference type="NCBI Taxonomy" id="1161099"/>
    <lineage>
        <taxon>Bacteria</taxon>
        <taxon>Bacillati</taxon>
        <taxon>Actinomycetota</taxon>
        <taxon>Actinomycetes</taxon>
        <taxon>Mycobacteriales</taxon>
        <taxon>Corynebacteriaceae</taxon>
        <taxon>Corynebacterium</taxon>
    </lineage>
</organism>
<dbReference type="Pfam" id="PF13276">
    <property type="entry name" value="HTH_21"/>
    <property type="match status" value="1"/>
</dbReference>
<reference evidence="4" key="1">
    <citation type="submission" date="2017-01" db="EMBL/GenBank/DDBJ databases">
        <authorList>
            <person name="Varghese N."/>
            <person name="Submissions S."/>
        </authorList>
    </citation>
    <scope>NUCLEOTIDE SEQUENCE [LARGE SCALE GENOMIC DNA]</scope>
    <source>
        <strain evidence="4">DSM 44531</strain>
    </source>
</reference>
<accession>A0A1N7J8B5</accession>
<keyword evidence="4" id="KW-1185">Reference proteome</keyword>
<protein>
    <submittedName>
        <fullName evidence="3">HTH-like domain-containing protein</fullName>
    </submittedName>
</protein>
<name>A0A1N7J8B5_9CORY</name>
<evidence type="ECO:0000313" key="4">
    <source>
        <dbReference type="Proteomes" id="UP000186292"/>
    </source>
</evidence>
<dbReference type="OrthoDB" id="4469055at2"/>
<proteinExistence type="predicted"/>
<dbReference type="AlphaFoldDB" id="A0A1N7J8B5"/>
<keyword evidence="1" id="KW-0472">Membrane</keyword>
<keyword evidence="1" id="KW-0812">Transmembrane</keyword>
<dbReference type="STRING" id="1161099.SAMN05444817_104154"/>
<sequence>MIEYIDTYRDRFGVKAICRTLRQTECGFITSRGYRAAKTRAPSARSLTDALLIPELVKVYEDNFSVYGVRKMWKAMQRAGWDIGRDQTARLMKLAGIQGRRRGRTPITTVPANAPDCRPDLVNRSMSLRRSFIAATTTVALAGGLATAPSANAYTVDYNAETDKCTITYTERDQQRINDAYQQLYRMLADETMDRLAAKEETNGTRLYPYTPEKRNRDIKLVREHAAKEGVQNVGAQQGVEIAKEGSLARAQWNLFRFEQSDYYRYTAFMNASKTAKMDQIKADKREGGTFELKPAQAEENGKLLGLDLKGVIGAVAGSVIGGGGLDAFVDIAETKLLENGPEVAAPIVTYTKSMGACAGKESESSSVPAGSSLSVAGVGGLLAAGVALLFLITGLIGFALRPVVDEAFNR</sequence>
<evidence type="ECO:0000256" key="1">
    <source>
        <dbReference type="SAM" id="Phobius"/>
    </source>
</evidence>
<evidence type="ECO:0000313" key="3">
    <source>
        <dbReference type="EMBL" id="SIS45476.1"/>
    </source>
</evidence>
<feature type="domain" description="HTH-like" evidence="2">
    <location>
        <begin position="52"/>
        <end position="104"/>
    </location>
</feature>
<feature type="transmembrane region" description="Helical" evidence="1">
    <location>
        <begin position="374"/>
        <end position="401"/>
    </location>
</feature>
<dbReference type="InterPro" id="IPR025948">
    <property type="entry name" value="HTH-like_dom"/>
</dbReference>